<dbReference type="PROSITE" id="PS00107">
    <property type="entry name" value="PROTEIN_KINASE_ATP"/>
    <property type="match status" value="1"/>
</dbReference>
<dbReference type="OrthoDB" id="4062651at2759"/>
<dbReference type="SMART" id="SM00220">
    <property type="entry name" value="S_TKc"/>
    <property type="match status" value="1"/>
</dbReference>
<keyword evidence="7" id="KW-0472">Membrane</keyword>
<dbReference type="GeneID" id="25734672"/>
<evidence type="ECO:0000259" key="8">
    <source>
        <dbReference type="PROSITE" id="PS50011"/>
    </source>
</evidence>
<keyword evidence="4 5" id="KW-0067">ATP-binding</keyword>
<dbReference type="InterPro" id="IPR000719">
    <property type="entry name" value="Prot_kinase_dom"/>
</dbReference>
<gene>
    <name evidence="9" type="ORF">MNEG_1794</name>
</gene>
<proteinExistence type="predicted"/>
<evidence type="ECO:0000256" key="2">
    <source>
        <dbReference type="ARBA" id="ARBA00022741"/>
    </source>
</evidence>
<evidence type="ECO:0000256" key="5">
    <source>
        <dbReference type="PROSITE-ProRule" id="PRU10141"/>
    </source>
</evidence>
<protein>
    <recommendedName>
        <fullName evidence="8">Protein kinase domain-containing protein</fullName>
    </recommendedName>
</protein>
<dbReference type="EMBL" id="KK100407">
    <property type="protein sequence ID" value="KIZ06161.1"/>
    <property type="molecule type" value="Genomic_DNA"/>
</dbReference>
<dbReference type="Proteomes" id="UP000054498">
    <property type="component" value="Unassembled WGS sequence"/>
</dbReference>
<dbReference type="Gene3D" id="3.30.200.20">
    <property type="entry name" value="Phosphorylase Kinase, domain 1"/>
    <property type="match status" value="1"/>
</dbReference>
<feature type="region of interest" description="Disordered" evidence="6">
    <location>
        <begin position="463"/>
        <end position="496"/>
    </location>
</feature>
<dbReference type="STRING" id="145388.A0A0D2NP17"/>
<dbReference type="Pfam" id="PF00069">
    <property type="entry name" value="Pkinase"/>
    <property type="match status" value="1"/>
</dbReference>
<dbReference type="InterPro" id="IPR011009">
    <property type="entry name" value="Kinase-like_dom_sf"/>
</dbReference>
<name>A0A0D2NP17_9CHLO</name>
<dbReference type="InterPro" id="IPR017441">
    <property type="entry name" value="Protein_kinase_ATP_BS"/>
</dbReference>
<dbReference type="GO" id="GO:0005524">
    <property type="term" value="F:ATP binding"/>
    <property type="evidence" value="ECO:0007669"/>
    <property type="project" value="UniProtKB-UniRule"/>
</dbReference>
<feature type="region of interest" description="Disordered" evidence="6">
    <location>
        <begin position="725"/>
        <end position="753"/>
    </location>
</feature>
<keyword evidence="2 5" id="KW-0547">Nucleotide-binding</keyword>
<feature type="compositionally biased region" description="Low complexity" evidence="6">
    <location>
        <begin position="470"/>
        <end position="495"/>
    </location>
</feature>
<dbReference type="PANTHER" id="PTHR44329:SF214">
    <property type="entry name" value="PROTEIN KINASE DOMAIN-CONTAINING PROTEIN"/>
    <property type="match status" value="1"/>
</dbReference>
<dbReference type="AlphaFoldDB" id="A0A0D2NP17"/>
<dbReference type="PROSITE" id="PS00108">
    <property type="entry name" value="PROTEIN_KINASE_ST"/>
    <property type="match status" value="1"/>
</dbReference>
<sequence>MVLTGNVTLAPHPALPRGGFNLTRPVVLLGQDGATTGIDFGGKINLIRLSGYGNLTFDSLALDNLFPGDEVSMEGVSGLSATMAYAVYAVKWHRDDRRMFVVRCTMAVPDQAQIERLKFFFAIFNSVDPELRKQAEWMRSGPRSAVSQISVDQRPGVHIVLFINKAVAYKDTYVQAANVVAPRIPFNASASVFTAAEKAAEAVGSPLDVPPITGMLKGPQDLLSKFPLTRPTTILIVPPQGTDLSPSPANGWPPPGGLVVTPGPVPNSLLFMGDIPTNTTPAPPGAPPQPPRPGAVPVHPPLWFGWETNLIVVPPQSPNSVQLRGLSLLELLLVPGLELRHIRRLAERGPSFDIPLQGGRALLFRGAAPVGEGSVFVQSYQGAGLAGSRLLFTEDRAPQPPGYNWPESGGGPAAAAAARLPTWASAVIGVCVAAAAVGLLLCVLLPLLAARRRRARRQRLLGGGSEVKEVSSSGGARVAGSKSSGGADGCGADAAPARDDAQRTLAAAAAAAAADRGAAAGAGDSQNGTGVAVLVQQAPAGGSASSPASDDVEGRWQLLSRKIGKRIGRIHMHRLAAALADSTPPPLADASAAGVVGVSRVGGGTEGDGEDGGGAPQAQEPGQRASPSPLPAVDGGAGRSCPSLDLQLLSPIGQGSFGTVWRGLLQGRTEVAVKLMQLPGLSALAPSGAKAASIRERMVVQEAAIASAVAHPHVVSVFSVGLRPCRPPQQEPAQGDGRRQQAPDPPAPATPGAEGDAVLWQLTIVMEYCDQGTLRQALDRGRLRNPRTGRTHLPTALALAKDVAAALQYLHTQQVIHGDIKASNVLLKTAPPARRGGGGVVDGGGGGAAVASSGANLIQGGWTIAKVAWAHA</sequence>
<feature type="binding site" evidence="5">
    <location>
        <position position="674"/>
    </location>
    <ligand>
        <name>ATP</name>
        <dbReference type="ChEBI" id="CHEBI:30616"/>
    </ligand>
</feature>
<accession>A0A0D2NP17</accession>
<keyword evidence="1" id="KW-0808">Transferase</keyword>
<dbReference type="SUPFAM" id="SSF56112">
    <property type="entry name" value="Protein kinase-like (PK-like)"/>
    <property type="match status" value="1"/>
</dbReference>
<dbReference type="PANTHER" id="PTHR44329">
    <property type="entry name" value="SERINE/THREONINE-PROTEIN KINASE TNNI3K-RELATED"/>
    <property type="match status" value="1"/>
</dbReference>
<evidence type="ECO:0000256" key="4">
    <source>
        <dbReference type="ARBA" id="ARBA00022840"/>
    </source>
</evidence>
<reference evidence="9 10" key="1">
    <citation type="journal article" date="2013" name="BMC Genomics">
        <title>Reconstruction of the lipid metabolism for the microalga Monoraphidium neglectum from its genome sequence reveals characteristics suitable for biofuel production.</title>
        <authorList>
            <person name="Bogen C."/>
            <person name="Al-Dilaimi A."/>
            <person name="Albersmeier A."/>
            <person name="Wichmann J."/>
            <person name="Grundmann M."/>
            <person name="Rupp O."/>
            <person name="Lauersen K.J."/>
            <person name="Blifernez-Klassen O."/>
            <person name="Kalinowski J."/>
            <person name="Goesmann A."/>
            <person name="Mussgnug J.H."/>
            <person name="Kruse O."/>
        </authorList>
    </citation>
    <scope>NUCLEOTIDE SEQUENCE [LARGE SCALE GENOMIC DNA]</scope>
    <source>
        <strain evidence="9 10">SAG 48.87</strain>
    </source>
</reference>
<dbReference type="RefSeq" id="XP_013905180.1">
    <property type="nucleotide sequence ID" value="XM_014049726.1"/>
</dbReference>
<evidence type="ECO:0000256" key="3">
    <source>
        <dbReference type="ARBA" id="ARBA00022777"/>
    </source>
</evidence>
<keyword evidence="7" id="KW-0812">Transmembrane</keyword>
<evidence type="ECO:0000256" key="7">
    <source>
        <dbReference type="SAM" id="Phobius"/>
    </source>
</evidence>
<dbReference type="InterPro" id="IPR008271">
    <property type="entry name" value="Ser/Thr_kinase_AS"/>
</dbReference>
<keyword evidence="10" id="KW-1185">Reference proteome</keyword>
<keyword evidence="7" id="KW-1133">Transmembrane helix</keyword>
<dbReference type="Gene3D" id="1.10.510.10">
    <property type="entry name" value="Transferase(Phosphotransferase) domain 1"/>
    <property type="match status" value="1"/>
</dbReference>
<feature type="region of interest" description="Disordered" evidence="6">
    <location>
        <begin position="598"/>
        <end position="638"/>
    </location>
</feature>
<evidence type="ECO:0000256" key="1">
    <source>
        <dbReference type="ARBA" id="ARBA00022679"/>
    </source>
</evidence>
<dbReference type="GO" id="GO:0004674">
    <property type="term" value="F:protein serine/threonine kinase activity"/>
    <property type="evidence" value="ECO:0007669"/>
    <property type="project" value="TreeGrafter"/>
</dbReference>
<feature type="domain" description="Protein kinase" evidence="8">
    <location>
        <begin position="646"/>
        <end position="872"/>
    </location>
</feature>
<evidence type="ECO:0000256" key="6">
    <source>
        <dbReference type="SAM" id="MobiDB-lite"/>
    </source>
</evidence>
<evidence type="ECO:0000313" key="9">
    <source>
        <dbReference type="EMBL" id="KIZ06161.1"/>
    </source>
</evidence>
<feature type="transmembrane region" description="Helical" evidence="7">
    <location>
        <begin position="423"/>
        <end position="449"/>
    </location>
</feature>
<dbReference type="PROSITE" id="PS50011">
    <property type="entry name" value="PROTEIN_KINASE_DOM"/>
    <property type="match status" value="1"/>
</dbReference>
<dbReference type="InterPro" id="IPR051681">
    <property type="entry name" value="Ser/Thr_Kinases-Pseudokinases"/>
</dbReference>
<keyword evidence="3" id="KW-0418">Kinase</keyword>
<organism evidence="9 10">
    <name type="scientific">Monoraphidium neglectum</name>
    <dbReference type="NCBI Taxonomy" id="145388"/>
    <lineage>
        <taxon>Eukaryota</taxon>
        <taxon>Viridiplantae</taxon>
        <taxon>Chlorophyta</taxon>
        <taxon>core chlorophytes</taxon>
        <taxon>Chlorophyceae</taxon>
        <taxon>CS clade</taxon>
        <taxon>Sphaeropleales</taxon>
        <taxon>Selenastraceae</taxon>
        <taxon>Monoraphidium</taxon>
    </lineage>
</organism>
<evidence type="ECO:0000313" key="10">
    <source>
        <dbReference type="Proteomes" id="UP000054498"/>
    </source>
</evidence>
<dbReference type="KEGG" id="mng:MNEG_1794"/>